<dbReference type="Pfam" id="PF01687">
    <property type="entry name" value="Flavokinase"/>
    <property type="match status" value="1"/>
</dbReference>
<comment type="caution">
    <text evidence="17">The sequence shown here is derived from an EMBL/GenBank/DDBJ whole genome shotgun (WGS) entry which is preliminary data.</text>
</comment>
<dbReference type="FunFam" id="3.40.50.620:FF:000021">
    <property type="entry name" value="Riboflavin biosynthesis protein"/>
    <property type="match status" value="1"/>
</dbReference>
<keyword evidence="12" id="KW-0511">Multifunctional enzyme</keyword>
<dbReference type="RefSeq" id="WP_130937269.1">
    <property type="nucleotide sequence ID" value="NZ_BMEE01000003.1"/>
</dbReference>
<dbReference type="Proteomes" id="UP000292372">
    <property type="component" value="Unassembled WGS sequence"/>
</dbReference>
<keyword evidence="8 15" id="KW-0547">Nucleotide-binding</keyword>
<dbReference type="SUPFAM" id="SSF82114">
    <property type="entry name" value="Riboflavin kinase-like"/>
    <property type="match status" value="1"/>
</dbReference>
<feature type="domain" description="Riboflavin kinase" evidence="16">
    <location>
        <begin position="182"/>
        <end position="307"/>
    </location>
</feature>
<organism evidence="17 18">
    <name type="scientific">Hyunsoonleella pacifica</name>
    <dbReference type="NCBI Taxonomy" id="1080224"/>
    <lineage>
        <taxon>Bacteria</taxon>
        <taxon>Pseudomonadati</taxon>
        <taxon>Bacteroidota</taxon>
        <taxon>Flavobacteriia</taxon>
        <taxon>Flavobacteriales</taxon>
        <taxon>Flavobacteriaceae</taxon>
    </lineage>
</organism>
<keyword evidence="9 15" id="KW-0418">Kinase</keyword>
<dbReference type="EMBL" id="SIRS01000004">
    <property type="protein sequence ID" value="TBN15717.1"/>
    <property type="molecule type" value="Genomic_DNA"/>
</dbReference>
<dbReference type="PIRSF" id="PIRSF004491">
    <property type="entry name" value="FAD_Synth"/>
    <property type="match status" value="1"/>
</dbReference>
<evidence type="ECO:0000256" key="13">
    <source>
        <dbReference type="ARBA" id="ARBA00047880"/>
    </source>
</evidence>
<sequence>MGKVLPIEEYKSKVSTIVTIGTFDGVHVGHQKIVNRLITLGKKEDFKSVILTFFPHPRMVLQKDSNIKLINTIEERSRILDTLGLDYLLIKKFTKDFSRLSAEEFVKQVLIDKLNTKKVIIGYDHRFGRNRNADINDLIKYGKEFGFEVEEISAQDINDVAVSSTKIRKALFEGDIQKANKYLGYPFMLSGTVVKGKGIGKELDYPTANINIKEDYKLIPKQGSYVVKSVIDSETVFGMMNIGMNPTVNGKTESIEVHFFNFSKTIYGKDIQIDVLERIRDEQKFESILELKKQLQKDKLFSLNFINTL</sequence>
<keyword evidence="4 15" id="KW-0285">Flavoprotein</keyword>
<keyword evidence="5 15" id="KW-0288">FMN</keyword>
<dbReference type="OrthoDB" id="9803667at2"/>
<dbReference type="GO" id="GO:0006747">
    <property type="term" value="P:FAD biosynthetic process"/>
    <property type="evidence" value="ECO:0007669"/>
    <property type="project" value="UniProtKB-UniRule"/>
</dbReference>
<dbReference type="SUPFAM" id="SSF52374">
    <property type="entry name" value="Nucleotidylyl transferase"/>
    <property type="match status" value="1"/>
</dbReference>
<dbReference type="GO" id="GO:0009398">
    <property type="term" value="P:FMN biosynthetic process"/>
    <property type="evidence" value="ECO:0007669"/>
    <property type="project" value="UniProtKB-UniRule"/>
</dbReference>
<keyword evidence="11 15" id="KW-0067">ATP-binding</keyword>
<evidence type="ECO:0000259" key="16">
    <source>
        <dbReference type="SMART" id="SM00904"/>
    </source>
</evidence>
<dbReference type="CDD" id="cd02064">
    <property type="entry name" value="FAD_synthetase_N"/>
    <property type="match status" value="1"/>
</dbReference>
<comment type="pathway">
    <text evidence="3 15">Cofactor biosynthesis; FMN biosynthesis; FMN from riboflavin (ATP route): step 1/1.</text>
</comment>
<evidence type="ECO:0000256" key="11">
    <source>
        <dbReference type="ARBA" id="ARBA00022840"/>
    </source>
</evidence>
<gene>
    <name evidence="17" type="ORF">EYD46_11380</name>
</gene>
<dbReference type="NCBIfam" id="NF004162">
    <property type="entry name" value="PRK05627.1-5"/>
    <property type="match status" value="1"/>
</dbReference>
<keyword evidence="7 15" id="KW-0548">Nucleotidyltransferase</keyword>
<dbReference type="InterPro" id="IPR023465">
    <property type="entry name" value="Riboflavin_kinase_dom_sf"/>
</dbReference>
<comment type="similarity">
    <text evidence="15">Belongs to the ribF family.</text>
</comment>
<comment type="pathway">
    <text evidence="2 15">Cofactor biosynthesis; FAD biosynthesis; FAD from FMN: step 1/1.</text>
</comment>
<keyword evidence="10 15" id="KW-0274">FAD</keyword>
<evidence type="ECO:0000256" key="7">
    <source>
        <dbReference type="ARBA" id="ARBA00022695"/>
    </source>
</evidence>
<dbReference type="NCBIfam" id="NF004160">
    <property type="entry name" value="PRK05627.1-3"/>
    <property type="match status" value="1"/>
</dbReference>
<evidence type="ECO:0000256" key="9">
    <source>
        <dbReference type="ARBA" id="ARBA00022777"/>
    </source>
</evidence>
<name>A0A4Q9FN83_9FLAO</name>
<dbReference type="PANTHER" id="PTHR22749">
    <property type="entry name" value="RIBOFLAVIN KINASE/FMN ADENYLYLTRANSFERASE"/>
    <property type="match status" value="1"/>
</dbReference>
<evidence type="ECO:0000256" key="12">
    <source>
        <dbReference type="ARBA" id="ARBA00023268"/>
    </source>
</evidence>
<evidence type="ECO:0000256" key="8">
    <source>
        <dbReference type="ARBA" id="ARBA00022741"/>
    </source>
</evidence>
<evidence type="ECO:0000256" key="14">
    <source>
        <dbReference type="ARBA" id="ARBA00049494"/>
    </source>
</evidence>
<evidence type="ECO:0000256" key="2">
    <source>
        <dbReference type="ARBA" id="ARBA00004726"/>
    </source>
</evidence>
<dbReference type="SMART" id="SM00904">
    <property type="entry name" value="Flavokinase"/>
    <property type="match status" value="1"/>
</dbReference>
<keyword evidence="6 15" id="KW-0808">Transferase</keyword>
<comment type="catalytic activity">
    <reaction evidence="14 15">
        <text>FMN + ATP + H(+) = FAD + diphosphate</text>
        <dbReference type="Rhea" id="RHEA:17237"/>
        <dbReference type="ChEBI" id="CHEBI:15378"/>
        <dbReference type="ChEBI" id="CHEBI:30616"/>
        <dbReference type="ChEBI" id="CHEBI:33019"/>
        <dbReference type="ChEBI" id="CHEBI:57692"/>
        <dbReference type="ChEBI" id="CHEBI:58210"/>
        <dbReference type="EC" id="2.7.7.2"/>
    </reaction>
</comment>
<keyword evidence="18" id="KW-1185">Reference proteome</keyword>
<evidence type="ECO:0000256" key="15">
    <source>
        <dbReference type="PIRNR" id="PIRNR004491"/>
    </source>
</evidence>
<dbReference type="Gene3D" id="3.40.50.620">
    <property type="entry name" value="HUPs"/>
    <property type="match status" value="1"/>
</dbReference>
<reference evidence="17 18" key="1">
    <citation type="journal article" date="2015" name="Int. J. Syst. Evol. Microbiol.">
        <title>Hyunsoonleella pacifica sp. nov., isolated from seawater of South Pacific Gyre.</title>
        <authorList>
            <person name="Gao X."/>
            <person name="Zhang Z."/>
            <person name="Dai X."/>
            <person name="Zhang X.H."/>
        </authorList>
    </citation>
    <scope>NUCLEOTIDE SEQUENCE [LARGE SCALE GENOMIC DNA]</scope>
    <source>
        <strain evidence="17 18">SW033</strain>
    </source>
</reference>
<proteinExistence type="inferred from homology"/>
<dbReference type="InterPro" id="IPR015865">
    <property type="entry name" value="Riboflavin_kinase_bac/euk"/>
</dbReference>
<dbReference type="InterPro" id="IPR015864">
    <property type="entry name" value="FAD_synthase"/>
</dbReference>
<dbReference type="GO" id="GO:0009231">
    <property type="term" value="P:riboflavin biosynthetic process"/>
    <property type="evidence" value="ECO:0007669"/>
    <property type="project" value="InterPro"/>
</dbReference>
<evidence type="ECO:0000313" key="17">
    <source>
        <dbReference type="EMBL" id="TBN15717.1"/>
    </source>
</evidence>
<protein>
    <recommendedName>
        <fullName evidence="15">Riboflavin biosynthesis protein</fullName>
    </recommendedName>
    <domain>
        <recommendedName>
            <fullName evidence="15">Riboflavin kinase</fullName>
            <ecNumber evidence="15">2.7.1.26</ecNumber>
        </recommendedName>
        <alternativeName>
            <fullName evidence="15">Flavokinase</fullName>
        </alternativeName>
    </domain>
    <domain>
        <recommendedName>
            <fullName evidence="15">FMN adenylyltransferase</fullName>
            <ecNumber evidence="15">2.7.7.2</ecNumber>
        </recommendedName>
        <alternativeName>
            <fullName evidence="15">FAD pyrophosphorylase</fullName>
        </alternativeName>
        <alternativeName>
            <fullName evidence="15">FAD synthase</fullName>
        </alternativeName>
    </domain>
</protein>
<dbReference type="EC" id="2.7.7.2" evidence="15"/>
<dbReference type="NCBIfam" id="TIGR00083">
    <property type="entry name" value="ribF"/>
    <property type="match status" value="1"/>
</dbReference>
<dbReference type="EC" id="2.7.1.26" evidence="15"/>
<dbReference type="InterPro" id="IPR014729">
    <property type="entry name" value="Rossmann-like_a/b/a_fold"/>
</dbReference>
<dbReference type="AlphaFoldDB" id="A0A4Q9FN83"/>
<dbReference type="GO" id="GO:0008531">
    <property type="term" value="F:riboflavin kinase activity"/>
    <property type="evidence" value="ECO:0007669"/>
    <property type="project" value="UniProtKB-UniRule"/>
</dbReference>
<accession>A0A4Q9FN83</accession>
<evidence type="ECO:0000256" key="4">
    <source>
        <dbReference type="ARBA" id="ARBA00022630"/>
    </source>
</evidence>
<evidence type="ECO:0000256" key="10">
    <source>
        <dbReference type="ARBA" id="ARBA00022827"/>
    </source>
</evidence>
<dbReference type="GO" id="GO:0003919">
    <property type="term" value="F:FMN adenylyltransferase activity"/>
    <property type="evidence" value="ECO:0007669"/>
    <property type="project" value="UniProtKB-UniRule"/>
</dbReference>
<evidence type="ECO:0000256" key="3">
    <source>
        <dbReference type="ARBA" id="ARBA00005201"/>
    </source>
</evidence>
<evidence type="ECO:0000256" key="5">
    <source>
        <dbReference type="ARBA" id="ARBA00022643"/>
    </source>
</evidence>
<dbReference type="InterPro" id="IPR002606">
    <property type="entry name" value="Riboflavin_kinase_bac"/>
</dbReference>
<evidence type="ECO:0000313" key="18">
    <source>
        <dbReference type="Proteomes" id="UP000292372"/>
    </source>
</evidence>
<dbReference type="GO" id="GO:0005524">
    <property type="term" value="F:ATP binding"/>
    <property type="evidence" value="ECO:0007669"/>
    <property type="project" value="UniProtKB-UniRule"/>
</dbReference>
<comment type="function">
    <text evidence="1">Catalyzes the phosphorylation of riboflavin to FMN followed by the adenylation of FMN to FAD.</text>
</comment>
<dbReference type="UniPathway" id="UPA00277">
    <property type="reaction ID" value="UER00407"/>
</dbReference>
<evidence type="ECO:0000256" key="1">
    <source>
        <dbReference type="ARBA" id="ARBA00002121"/>
    </source>
</evidence>
<comment type="catalytic activity">
    <reaction evidence="13 15">
        <text>riboflavin + ATP = FMN + ADP + H(+)</text>
        <dbReference type="Rhea" id="RHEA:14357"/>
        <dbReference type="ChEBI" id="CHEBI:15378"/>
        <dbReference type="ChEBI" id="CHEBI:30616"/>
        <dbReference type="ChEBI" id="CHEBI:57986"/>
        <dbReference type="ChEBI" id="CHEBI:58210"/>
        <dbReference type="ChEBI" id="CHEBI:456216"/>
        <dbReference type="EC" id="2.7.1.26"/>
    </reaction>
</comment>
<dbReference type="InterPro" id="IPR023468">
    <property type="entry name" value="Riboflavin_kinase"/>
</dbReference>
<dbReference type="Pfam" id="PF06574">
    <property type="entry name" value="FAD_syn"/>
    <property type="match status" value="1"/>
</dbReference>
<dbReference type="PANTHER" id="PTHR22749:SF6">
    <property type="entry name" value="RIBOFLAVIN KINASE"/>
    <property type="match status" value="1"/>
</dbReference>
<dbReference type="UniPathway" id="UPA00276">
    <property type="reaction ID" value="UER00406"/>
</dbReference>
<dbReference type="Gene3D" id="2.40.30.30">
    <property type="entry name" value="Riboflavin kinase-like"/>
    <property type="match status" value="1"/>
</dbReference>
<evidence type="ECO:0000256" key="6">
    <source>
        <dbReference type="ARBA" id="ARBA00022679"/>
    </source>
</evidence>